<dbReference type="EMBL" id="BTRK01000005">
    <property type="protein sequence ID" value="GMR55145.1"/>
    <property type="molecule type" value="Genomic_DNA"/>
</dbReference>
<protein>
    <submittedName>
        <fullName evidence="1">Uncharacterized protein</fullName>
    </submittedName>
</protein>
<reference evidence="2" key="1">
    <citation type="submission" date="2022-10" db="EMBL/GenBank/DDBJ databases">
        <title>Genome assembly of Pristionchus species.</title>
        <authorList>
            <person name="Yoshida K."/>
            <person name="Sommer R.J."/>
        </authorList>
    </citation>
    <scope>NUCLEOTIDE SEQUENCE [LARGE SCALE GENOMIC DNA]</scope>
    <source>
        <strain evidence="2">RS5460</strain>
    </source>
</reference>
<name>A0AAN5D324_9BILA</name>
<evidence type="ECO:0000313" key="2">
    <source>
        <dbReference type="Proteomes" id="UP001328107"/>
    </source>
</evidence>
<gene>
    <name evidence="1" type="ORF">PMAYCL1PPCAC_25340</name>
</gene>
<evidence type="ECO:0000313" key="1">
    <source>
        <dbReference type="EMBL" id="GMR55145.1"/>
    </source>
</evidence>
<dbReference type="AlphaFoldDB" id="A0AAN5D324"/>
<accession>A0AAN5D324</accession>
<keyword evidence="2" id="KW-1185">Reference proteome</keyword>
<dbReference type="Proteomes" id="UP001328107">
    <property type="component" value="Unassembled WGS sequence"/>
</dbReference>
<comment type="caution">
    <text evidence="1">The sequence shown here is derived from an EMBL/GenBank/DDBJ whole genome shotgun (WGS) entry which is preliminary data.</text>
</comment>
<sequence length="87" mass="10115">GFCIWDCEFDGNVNIEEKKRFLSILTKARPTFVSLSFYKQASFIDESFLREFAVSSFLSLFTFQFESEISTNIRPNKSFVDSLSRFG</sequence>
<proteinExistence type="predicted"/>
<feature type="non-terminal residue" evidence="1">
    <location>
        <position position="1"/>
    </location>
</feature>
<organism evidence="1 2">
    <name type="scientific">Pristionchus mayeri</name>
    <dbReference type="NCBI Taxonomy" id="1317129"/>
    <lineage>
        <taxon>Eukaryota</taxon>
        <taxon>Metazoa</taxon>
        <taxon>Ecdysozoa</taxon>
        <taxon>Nematoda</taxon>
        <taxon>Chromadorea</taxon>
        <taxon>Rhabditida</taxon>
        <taxon>Rhabditina</taxon>
        <taxon>Diplogasteromorpha</taxon>
        <taxon>Diplogasteroidea</taxon>
        <taxon>Neodiplogasteridae</taxon>
        <taxon>Pristionchus</taxon>
    </lineage>
</organism>
<feature type="non-terminal residue" evidence="1">
    <location>
        <position position="87"/>
    </location>
</feature>